<comment type="caution">
    <text evidence="1">The sequence shown here is derived from an EMBL/GenBank/DDBJ whole genome shotgun (WGS) entry which is preliminary data.</text>
</comment>
<name>A0A7L3GTX5_9AVES</name>
<organism evidence="1 2">
    <name type="scientific">Anhinga rufa</name>
    <name type="common">African darter</name>
    <dbReference type="NCBI Taxonomy" id="317792"/>
    <lineage>
        <taxon>Eukaryota</taxon>
        <taxon>Metazoa</taxon>
        <taxon>Chordata</taxon>
        <taxon>Craniata</taxon>
        <taxon>Vertebrata</taxon>
        <taxon>Euteleostomi</taxon>
        <taxon>Archelosauria</taxon>
        <taxon>Archosauria</taxon>
        <taxon>Dinosauria</taxon>
        <taxon>Saurischia</taxon>
        <taxon>Theropoda</taxon>
        <taxon>Coelurosauria</taxon>
        <taxon>Aves</taxon>
        <taxon>Neognathae</taxon>
        <taxon>Neoaves</taxon>
        <taxon>Aequornithes</taxon>
        <taxon>Suliformes</taxon>
        <taxon>Anhingidae</taxon>
        <taxon>Anhinga</taxon>
    </lineage>
</organism>
<dbReference type="AlphaFoldDB" id="A0A7L3GTX5"/>
<accession>A0A7L3GTX5</accession>
<evidence type="ECO:0000313" key="1">
    <source>
        <dbReference type="EMBL" id="NXT96553.1"/>
    </source>
</evidence>
<dbReference type="EMBL" id="VZTV01221627">
    <property type="protein sequence ID" value="NXT96553.1"/>
    <property type="molecule type" value="Genomic_DNA"/>
</dbReference>
<evidence type="ECO:0000313" key="2">
    <source>
        <dbReference type="Proteomes" id="UP000528690"/>
    </source>
</evidence>
<protein>
    <submittedName>
        <fullName evidence="1">IPIL1 protein</fullName>
    </submittedName>
</protein>
<proteinExistence type="predicted"/>
<sequence length="147" mass="16662">YRLLVPLKPPPGHSFHLELGTDGKVPLRNSCLRVELECMCTRERQLGDVLCFLHHPEDELMSSQEASLLQTLCTGPYLDVQKTAFWLQELMTAASNAARHAAMRKLTVLPSTRFCRLKLSDNFKRSLFIELILAVQQGNSDTFVSME</sequence>
<dbReference type="OrthoDB" id="9390510at2759"/>
<gene>
    <name evidence="1" type="primary">Itpripl1_1</name>
    <name evidence="1" type="ORF">ANHRUF_R11231</name>
</gene>
<feature type="non-terminal residue" evidence="1">
    <location>
        <position position="1"/>
    </location>
</feature>
<keyword evidence="2" id="KW-1185">Reference proteome</keyword>
<reference evidence="1 2" key="1">
    <citation type="submission" date="2019-09" db="EMBL/GenBank/DDBJ databases">
        <title>Bird 10,000 Genomes (B10K) Project - Family phase.</title>
        <authorList>
            <person name="Zhang G."/>
        </authorList>
    </citation>
    <scope>NUCLEOTIDE SEQUENCE [LARGE SCALE GENOMIC DNA]</scope>
    <source>
        <strain evidence="1">B10K-DU-029-28</strain>
    </source>
</reference>
<feature type="non-terminal residue" evidence="1">
    <location>
        <position position="147"/>
    </location>
</feature>
<dbReference type="Proteomes" id="UP000528690">
    <property type="component" value="Unassembled WGS sequence"/>
</dbReference>